<dbReference type="SUPFAM" id="SSF46785">
    <property type="entry name" value="Winged helix' DNA-binding domain"/>
    <property type="match status" value="1"/>
</dbReference>
<dbReference type="AlphaFoldDB" id="A0A927CHR7"/>
<dbReference type="GO" id="GO:0003700">
    <property type="term" value="F:DNA-binding transcription factor activity"/>
    <property type="evidence" value="ECO:0007669"/>
    <property type="project" value="InterPro"/>
</dbReference>
<evidence type="ECO:0000313" key="7">
    <source>
        <dbReference type="Proteomes" id="UP000639396"/>
    </source>
</evidence>
<dbReference type="SMART" id="SM00345">
    <property type="entry name" value="HTH_GNTR"/>
    <property type="match status" value="1"/>
</dbReference>
<accession>A0A927CHR7</accession>
<proteinExistence type="predicted"/>
<dbReference type="PANTHER" id="PTHR43649">
    <property type="entry name" value="ARABINOSE-BINDING PROTEIN-RELATED"/>
    <property type="match status" value="1"/>
</dbReference>
<protein>
    <submittedName>
        <fullName evidence="6">Extracellular solute-binding protein</fullName>
    </submittedName>
</protein>
<dbReference type="Gene3D" id="1.10.10.10">
    <property type="entry name" value="Winged helix-like DNA-binding domain superfamily/Winged helix DNA-binding domain"/>
    <property type="match status" value="1"/>
</dbReference>
<dbReference type="InterPro" id="IPR036388">
    <property type="entry name" value="WH-like_DNA-bd_sf"/>
</dbReference>
<dbReference type="PANTHER" id="PTHR43649:SF12">
    <property type="entry name" value="DIACETYLCHITOBIOSE BINDING PROTEIN DASA"/>
    <property type="match status" value="1"/>
</dbReference>
<evidence type="ECO:0000256" key="1">
    <source>
        <dbReference type="ARBA" id="ARBA00023015"/>
    </source>
</evidence>
<feature type="domain" description="HTH gntR-type" evidence="5">
    <location>
        <begin position="10"/>
        <end position="78"/>
    </location>
</feature>
<dbReference type="InterPro" id="IPR006059">
    <property type="entry name" value="SBP"/>
</dbReference>
<name>A0A927CHR7_9BACL</name>
<sequence>MARPSRSQFTERLQQLTDRLRSDMAENILKPGDYLPSEVELGQTFQLSKESVRKALDTLVSEGYIVKVRRVGNRVVGVPAAVRGAEREQTPAGASAAAAGDGSMPAASRKEPAEVTAAASVVLRLAYYAPLEDEAKLSSMVASFEQENPGLRVHLMPTPFPHDYAEHGMADVFTVSAWDALKLKERDPELAIIGKAPDTEAAHPLLRAAFEDAEGNSKAAPFLFSPIVLCYNREHFRTNGLEEPCGDWTWYTLLKTARILARRSDIWGFAAHIQSLNRWLVFLLQNGFRFSADEGKRTSEDPALWESLRIARDLIHQQGRPQPLWAESDSDIERWFVEGKVSMIMTTYFGLNRLIGTELDYGVAPLPSLRTSDTLLLVTGLAVSSGARQPAEAQKLVRFLCGERSQLQIRRRTLSLPAHPAALALHAGLEGNRPGREEESGSMWSRCKLYGDLRLGVGVLEAIREELKSYWSRLEDEVEASERLDSLLR</sequence>
<evidence type="ECO:0000256" key="2">
    <source>
        <dbReference type="ARBA" id="ARBA00023125"/>
    </source>
</evidence>
<dbReference type="Gene3D" id="3.40.190.10">
    <property type="entry name" value="Periplasmic binding protein-like II"/>
    <property type="match status" value="1"/>
</dbReference>
<dbReference type="CDD" id="cd07377">
    <property type="entry name" value="WHTH_GntR"/>
    <property type="match status" value="1"/>
</dbReference>
<evidence type="ECO:0000259" key="5">
    <source>
        <dbReference type="PROSITE" id="PS50949"/>
    </source>
</evidence>
<evidence type="ECO:0000313" key="6">
    <source>
        <dbReference type="EMBL" id="MBD2866436.1"/>
    </source>
</evidence>
<keyword evidence="2" id="KW-0238">DNA-binding</keyword>
<dbReference type="Pfam" id="PF00392">
    <property type="entry name" value="GntR"/>
    <property type="match status" value="1"/>
</dbReference>
<keyword evidence="1" id="KW-0805">Transcription regulation</keyword>
<keyword evidence="3" id="KW-0804">Transcription</keyword>
<feature type="compositionally biased region" description="Low complexity" evidence="4">
    <location>
        <begin position="92"/>
        <end position="107"/>
    </location>
</feature>
<dbReference type="SUPFAM" id="SSF53850">
    <property type="entry name" value="Periplasmic binding protein-like II"/>
    <property type="match status" value="1"/>
</dbReference>
<dbReference type="PROSITE" id="PS50949">
    <property type="entry name" value="HTH_GNTR"/>
    <property type="match status" value="1"/>
</dbReference>
<evidence type="ECO:0000256" key="4">
    <source>
        <dbReference type="SAM" id="MobiDB-lite"/>
    </source>
</evidence>
<comment type="caution">
    <text evidence="6">The sequence shown here is derived from an EMBL/GenBank/DDBJ whole genome shotgun (WGS) entry which is preliminary data.</text>
</comment>
<dbReference type="RefSeq" id="WP_190932049.1">
    <property type="nucleotide sequence ID" value="NZ_JACXJA010000058.1"/>
</dbReference>
<dbReference type="EMBL" id="JACXJA010000058">
    <property type="protein sequence ID" value="MBD2866436.1"/>
    <property type="molecule type" value="Genomic_DNA"/>
</dbReference>
<evidence type="ECO:0000256" key="3">
    <source>
        <dbReference type="ARBA" id="ARBA00023163"/>
    </source>
</evidence>
<dbReference type="InterPro" id="IPR036390">
    <property type="entry name" value="WH_DNA-bd_sf"/>
</dbReference>
<dbReference type="Pfam" id="PF01547">
    <property type="entry name" value="SBP_bac_1"/>
    <property type="match status" value="1"/>
</dbReference>
<dbReference type="PRINTS" id="PR00035">
    <property type="entry name" value="HTHGNTR"/>
</dbReference>
<keyword evidence="7" id="KW-1185">Reference proteome</keyword>
<gene>
    <name evidence="6" type="ORF">IDH45_31135</name>
</gene>
<dbReference type="InterPro" id="IPR050490">
    <property type="entry name" value="Bact_solute-bd_prot1"/>
</dbReference>
<feature type="region of interest" description="Disordered" evidence="4">
    <location>
        <begin position="85"/>
        <end position="109"/>
    </location>
</feature>
<organism evidence="6 7">
    <name type="scientific">Paenibacillus oceani</name>
    <dbReference type="NCBI Taxonomy" id="2772510"/>
    <lineage>
        <taxon>Bacteria</taxon>
        <taxon>Bacillati</taxon>
        <taxon>Bacillota</taxon>
        <taxon>Bacilli</taxon>
        <taxon>Bacillales</taxon>
        <taxon>Paenibacillaceae</taxon>
        <taxon>Paenibacillus</taxon>
    </lineage>
</organism>
<dbReference type="InterPro" id="IPR000524">
    <property type="entry name" value="Tscrpt_reg_HTH_GntR"/>
</dbReference>
<reference evidence="6" key="1">
    <citation type="submission" date="2020-09" db="EMBL/GenBank/DDBJ databases">
        <title>A novel bacterium of genus Paenibacillus, isolated from South China Sea.</title>
        <authorList>
            <person name="Huang H."/>
            <person name="Mo K."/>
            <person name="Hu Y."/>
        </authorList>
    </citation>
    <scope>NUCLEOTIDE SEQUENCE</scope>
    <source>
        <strain evidence="6">IB182363</strain>
    </source>
</reference>
<dbReference type="GO" id="GO:0003677">
    <property type="term" value="F:DNA binding"/>
    <property type="evidence" value="ECO:0007669"/>
    <property type="project" value="UniProtKB-KW"/>
</dbReference>
<dbReference type="Proteomes" id="UP000639396">
    <property type="component" value="Unassembled WGS sequence"/>
</dbReference>